<sequence>MSQPIDLANPGRPIHVGVILLGGVTELLDVGPVDLLSAISTTFVKRMPDHIMPPEFKKQAIDFDFHWVTETGKTPGLLSSNLSVVPTDSFETCPPLDIVIMGAVSVDEPSASEKAFMLKSYADCAAFITVCGGMQAPFKAGLFDGKTGTAPRFYLETLRNIAPGTNWVDQRWVNDGKLWSSGALLNGVELMSAFIQQTWPSGEGSLVREMMNRAQWLSRDQFYRDVAQ</sequence>
<accession>A0A395NDH6</accession>
<comment type="caution">
    <text evidence="1">The sequence shown here is derived from an EMBL/GenBank/DDBJ whole genome shotgun (WGS) entry which is preliminary data.</text>
</comment>
<dbReference type="STRING" id="490622.A0A395NDH6"/>
<dbReference type="EMBL" id="PXOA01000596">
    <property type="protein sequence ID" value="RFU73867.1"/>
    <property type="molecule type" value="Genomic_DNA"/>
</dbReference>
<proteinExistence type="predicted"/>
<name>A0A395NDH6_TRIAR</name>
<dbReference type="SUPFAM" id="SSF52317">
    <property type="entry name" value="Class I glutamine amidotransferase-like"/>
    <property type="match status" value="1"/>
</dbReference>
<gene>
    <name evidence="1" type="ORF">TARUN_8382</name>
</gene>
<dbReference type="PANTHER" id="PTHR43130:SF7">
    <property type="entry name" value="DJ-1_PFPI DOMAIN-CONTAINING PROTEIN"/>
    <property type="match status" value="1"/>
</dbReference>
<evidence type="ECO:0000313" key="1">
    <source>
        <dbReference type="EMBL" id="RFU73867.1"/>
    </source>
</evidence>
<dbReference type="InterPro" id="IPR052158">
    <property type="entry name" value="INH-QAR"/>
</dbReference>
<keyword evidence="2" id="KW-1185">Reference proteome</keyword>
<protein>
    <submittedName>
        <fullName evidence="1">Dj-1 family</fullName>
    </submittedName>
</protein>
<dbReference type="PANTHER" id="PTHR43130">
    <property type="entry name" value="ARAC-FAMILY TRANSCRIPTIONAL REGULATOR"/>
    <property type="match status" value="1"/>
</dbReference>
<reference evidence="1 2" key="1">
    <citation type="journal article" date="2018" name="PLoS Pathog.">
        <title>Evolution of structural diversity of trichothecenes, a family of toxins produced by plant pathogenic and entomopathogenic fungi.</title>
        <authorList>
            <person name="Proctor R.H."/>
            <person name="McCormick S.P."/>
            <person name="Kim H.S."/>
            <person name="Cardoza R.E."/>
            <person name="Stanley A.M."/>
            <person name="Lindo L."/>
            <person name="Kelly A."/>
            <person name="Brown D.W."/>
            <person name="Lee T."/>
            <person name="Vaughan M.M."/>
            <person name="Alexander N.J."/>
            <person name="Busman M."/>
            <person name="Gutierrez S."/>
        </authorList>
    </citation>
    <scope>NUCLEOTIDE SEQUENCE [LARGE SCALE GENOMIC DNA]</scope>
    <source>
        <strain evidence="1 2">IBT 40837</strain>
    </source>
</reference>
<organism evidence="1 2">
    <name type="scientific">Trichoderma arundinaceum</name>
    <dbReference type="NCBI Taxonomy" id="490622"/>
    <lineage>
        <taxon>Eukaryota</taxon>
        <taxon>Fungi</taxon>
        <taxon>Dikarya</taxon>
        <taxon>Ascomycota</taxon>
        <taxon>Pezizomycotina</taxon>
        <taxon>Sordariomycetes</taxon>
        <taxon>Hypocreomycetidae</taxon>
        <taxon>Hypocreales</taxon>
        <taxon>Hypocreaceae</taxon>
        <taxon>Trichoderma</taxon>
    </lineage>
</organism>
<dbReference type="Proteomes" id="UP000266272">
    <property type="component" value="Unassembled WGS sequence"/>
</dbReference>
<evidence type="ECO:0000313" key="2">
    <source>
        <dbReference type="Proteomes" id="UP000266272"/>
    </source>
</evidence>
<dbReference type="OrthoDB" id="543156at2759"/>
<dbReference type="AlphaFoldDB" id="A0A395NDH6"/>
<dbReference type="InterPro" id="IPR029062">
    <property type="entry name" value="Class_I_gatase-like"/>
</dbReference>
<dbReference type="Gene3D" id="3.40.50.880">
    <property type="match status" value="1"/>
</dbReference>